<reference evidence="1 2" key="1">
    <citation type="journal article" date="2007" name="J. Bacteriol.">
        <title>Whole-genome analysis of the methyl tert-butyl ether-degrading beta-proteobacterium Methylibium petroleiphilum PM1.</title>
        <authorList>
            <person name="Kane S.R."/>
            <person name="Chakicherla A.Y."/>
            <person name="Chain P.S.G."/>
            <person name="Schmidt R."/>
            <person name="Shin M.W."/>
            <person name="Legler T.C."/>
            <person name="Scow K.M."/>
            <person name="Larimer F.W."/>
            <person name="Lucas S.M."/>
            <person name="Richardson P.M."/>
            <person name="Hristova K.R."/>
        </authorList>
    </citation>
    <scope>NUCLEOTIDE SEQUENCE [LARGE SCALE GENOMIC DNA]</scope>
    <source>
        <strain evidence="2">ATCC BAA-1232 / LMG 22953 / PM1</strain>
        <plasmid evidence="1 2">RPME01</plasmid>
    </source>
</reference>
<keyword evidence="1" id="KW-0614">Plasmid</keyword>
<dbReference type="EMBL" id="CP000556">
    <property type="protein sequence ID" value="ABM96841.1"/>
    <property type="molecule type" value="Genomic_DNA"/>
</dbReference>
<proteinExistence type="predicted"/>
<protein>
    <submittedName>
        <fullName evidence="1">Uncharacterized protein</fullName>
    </submittedName>
</protein>
<organism evidence="1 2">
    <name type="scientific">Methylibium petroleiphilum (strain ATCC BAA-1232 / LMG 22953 / PM1)</name>
    <dbReference type="NCBI Taxonomy" id="420662"/>
    <lineage>
        <taxon>Bacteria</taxon>
        <taxon>Pseudomonadati</taxon>
        <taxon>Pseudomonadota</taxon>
        <taxon>Betaproteobacteria</taxon>
        <taxon>Burkholderiales</taxon>
        <taxon>Sphaerotilaceae</taxon>
        <taxon>Methylibium</taxon>
    </lineage>
</organism>
<dbReference type="KEGG" id="mpt:Mpe_B0062"/>
<sequence length="164" mass="17695">MNPFKPKALAPVPTTDLVGLFVATWSGRCRAKQGGKPLFVLNDTPLNDADLGSESGVLPLVMWHAENVYRYGIKESGFGASFRQDADALLQRTVGLQKVHRSTAELLCFTLEALEDIRAHLPRSMKSPTATELRSLVAQFAHEMGVVPGVAPVSGQSFGARPHG</sequence>
<dbReference type="Proteomes" id="UP000000366">
    <property type="component" value="Plasmid RPME01"/>
</dbReference>
<evidence type="ECO:0000313" key="1">
    <source>
        <dbReference type="EMBL" id="ABM96841.1"/>
    </source>
</evidence>
<name>A2SMQ2_METPP</name>
<keyword evidence="2" id="KW-1185">Reference proteome</keyword>
<accession>A2SMQ2</accession>
<geneLocation type="plasmid" evidence="1 2">
    <name>RPME01</name>
</geneLocation>
<evidence type="ECO:0000313" key="2">
    <source>
        <dbReference type="Proteomes" id="UP000000366"/>
    </source>
</evidence>
<dbReference type="AlphaFoldDB" id="A2SMQ2"/>
<dbReference type="RefSeq" id="WP_011831458.1">
    <property type="nucleotide sequence ID" value="NC_008826.1"/>
</dbReference>
<dbReference type="HOGENOM" id="CLU_1617112_0_0_4"/>
<gene>
    <name evidence="1" type="ordered locus">Mpe_B0062</name>
</gene>